<dbReference type="SUPFAM" id="SSF57850">
    <property type="entry name" value="RING/U-box"/>
    <property type="match status" value="1"/>
</dbReference>
<keyword evidence="1" id="KW-0862">Zinc</keyword>
<dbReference type="Proteomes" id="UP000235672">
    <property type="component" value="Unassembled WGS sequence"/>
</dbReference>
<keyword evidence="1" id="KW-0863">Zinc-finger</keyword>
<dbReference type="PROSITE" id="PS50089">
    <property type="entry name" value="ZF_RING_2"/>
    <property type="match status" value="1"/>
</dbReference>
<name>A0A2J6Q728_9HELO</name>
<feature type="region of interest" description="Disordered" evidence="2">
    <location>
        <begin position="396"/>
        <end position="504"/>
    </location>
</feature>
<evidence type="ECO:0000313" key="5">
    <source>
        <dbReference type="Proteomes" id="UP000235672"/>
    </source>
</evidence>
<dbReference type="AlphaFoldDB" id="A0A2J6Q728"/>
<proteinExistence type="predicted"/>
<evidence type="ECO:0000259" key="3">
    <source>
        <dbReference type="PROSITE" id="PS50089"/>
    </source>
</evidence>
<organism evidence="4 5">
    <name type="scientific">Hyaloscypha hepaticicola</name>
    <dbReference type="NCBI Taxonomy" id="2082293"/>
    <lineage>
        <taxon>Eukaryota</taxon>
        <taxon>Fungi</taxon>
        <taxon>Dikarya</taxon>
        <taxon>Ascomycota</taxon>
        <taxon>Pezizomycotina</taxon>
        <taxon>Leotiomycetes</taxon>
        <taxon>Helotiales</taxon>
        <taxon>Hyaloscyphaceae</taxon>
        <taxon>Hyaloscypha</taxon>
    </lineage>
</organism>
<protein>
    <recommendedName>
        <fullName evidence="3">RING-type domain-containing protein</fullName>
    </recommendedName>
</protein>
<feature type="compositionally biased region" description="Pro residues" evidence="2">
    <location>
        <begin position="437"/>
        <end position="469"/>
    </location>
</feature>
<dbReference type="OrthoDB" id="8062037at2759"/>
<feature type="domain" description="RING-type" evidence="3">
    <location>
        <begin position="303"/>
        <end position="357"/>
    </location>
</feature>
<keyword evidence="1" id="KW-0479">Metal-binding</keyword>
<dbReference type="InterPro" id="IPR013083">
    <property type="entry name" value="Znf_RING/FYVE/PHD"/>
</dbReference>
<dbReference type="Gene3D" id="3.30.40.10">
    <property type="entry name" value="Zinc/RING finger domain, C3HC4 (zinc finger)"/>
    <property type="match status" value="1"/>
</dbReference>
<evidence type="ECO:0000313" key="4">
    <source>
        <dbReference type="EMBL" id="PMD22077.1"/>
    </source>
</evidence>
<reference evidence="4 5" key="1">
    <citation type="submission" date="2016-05" db="EMBL/GenBank/DDBJ databases">
        <title>A degradative enzymes factory behind the ericoid mycorrhizal symbiosis.</title>
        <authorList>
            <consortium name="DOE Joint Genome Institute"/>
            <person name="Martino E."/>
            <person name="Morin E."/>
            <person name="Grelet G."/>
            <person name="Kuo A."/>
            <person name="Kohler A."/>
            <person name="Daghino S."/>
            <person name="Barry K."/>
            <person name="Choi C."/>
            <person name="Cichocki N."/>
            <person name="Clum A."/>
            <person name="Copeland A."/>
            <person name="Hainaut M."/>
            <person name="Haridas S."/>
            <person name="Labutti K."/>
            <person name="Lindquist E."/>
            <person name="Lipzen A."/>
            <person name="Khouja H.-R."/>
            <person name="Murat C."/>
            <person name="Ohm R."/>
            <person name="Olson A."/>
            <person name="Spatafora J."/>
            <person name="Veneault-Fourrey C."/>
            <person name="Henrissat B."/>
            <person name="Grigoriev I."/>
            <person name="Martin F."/>
            <person name="Perotto S."/>
        </authorList>
    </citation>
    <scope>NUCLEOTIDE SEQUENCE [LARGE SCALE GENOMIC DNA]</scope>
    <source>
        <strain evidence="4 5">UAMH 7357</strain>
    </source>
</reference>
<evidence type="ECO:0000256" key="2">
    <source>
        <dbReference type="SAM" id="MobiDB-lite"/>
    </source>
</evidence>
<dbReference type="EMBL" id="KZ613479">
    <property type="protein sequence ID" value="PMD22077.1"/>
    <property type="molecule type" value="Genomic_DNA"/>
</dbReference>
<gene>
    <name evidence="4" type="ORF">NA56DRAFT_658540</name>
</gene>
<feature type="compositionally biased region" description="Polar residues" evidence="2">
    <location>
        <begin position="413"/>
        <end position="423"/>
    </location>
</feature>
<keyword evidence="5" id="KW-1185">Reference proteome</keyword>
<dbReference type="InterPro" id="IPR001841">
    <property type="entry name" value="Znf_RING"/>
</dbReference>
<feature type="compositionally biased region" description="Basic and acidic residues" evidence="2">
    <location>
        <begin position="494"/>
        <end position="504"/>
    </location>
</feature>
<accession>A0A2J6Q728</accession>
<dbReference type="GO" id="GO:0008270">
    <property type="term" value="F:zinc ion binding"/>
    <property type="evidence" value="ECO:0007669"/>
    <property type="project" value="UniProtKB-KW"/>
</dbReference>
<dbReference type="STRING" id="1745343.A0A2J6Q728"/>
<sequence length="540" mass="60988">MARRASEQDLVQPRRSPRTVEKLFGEIQMAELTKRQTRVLLSLAQCTGWSADYIRLKMKEVSGKTIKPEDIWSFHWQWMMDRGTQVVGPEEIDIMLALLKEEGITLSKIGRALHTREQPISVPFNKIWKPKLQDSLPICKGFTVEVREQSKTYLRGKPLKQFAEFAPAEDTFTLQFGSTVRQLMKEALEDWTEGMRVRIEDKGPYKVLNDKKEYLMFIMEILGVYHNKYEEIFGEMESQEIFGKIKKDGTLHIKSTGFGVKVLLGLILAGRLQTIDQNRQDLRERTGFERVFAANLPEDSMNCCVCQDPLDIETPEGTMEEGLRLVICCQQVIGENCLKAWLAPSDHSTKKNCPNCRFDFPESFMIKLFGDGYLMEVDSETEDGDEGLEGTLVVEEHNETGDRVSPSPEPEQDNNMEGYSPESSPVYDPEPAQPNRSPAPSPSPAPLPLPLQAPSPSPSTFPAPLPPLTPSYVHVDLGLSDLWARRPSTPPGEPRGEWPVREDGDLSLNPVEEMLVRSWRAMAGPRGPNGLPLDTSWLDE</sequence>
<evidence type="ECO:0000256" key="1">
    <source>
        <dbReference type="PROSITE-ProRule" id="PRU00175"/>
    </source>
</evidence>